<dbReference type="AlphaFoldDB" id="A0A1I3KXV7"/>
<keyword evidence="2" id="KW-1185">Reference proteome</keyword>
<dbReference type="EMBL" id="FOQU01000004">
    <property type="protein sequence ID" value="SFI77240.1"/>
    <property type="molecule type" value="Genomic_DNA"/>
</dbReference>
<dbReference type="Proteomes" id="UP000199548">
    <property type="component" value="Unassembled WGS sequence"/>
</dbReference>
<sequence>MALEIQSQNVVMNGGSTAFTFDNSFTQFLAGVASFQLSYGSDDHHVEQMSIQLTTNWPGGAQVNVGANVVLQDASGHNIDLSSSYVTVTVIAWAGGSSNQIVLSSPVTVGNGQQSNGITLPNGNNILQSVLDGFFLSYGTTDHHVNLVEASVSASQSSNVGYIAVTAGMNDASGNQAVNPTATGSLIATSMSAPGFVIVPYQAQSSSNEPVIQMGTPISAAVSFLTGFQVQYPDSDDHHVKAIGAGNNRTWVDPSSSSYAQTNGVWAWMYDDSGNNQDNSNSYASIVVIGIQA</sequence>
<accession>A0A1I3KXV7</accession>
<gene>
    <name evidence="1" type="ORF">SAMN05192543_104164</name>
</gene>
<dbReference type="STRING" id="420953.SAMN05192543_104164"/>
<evidence type="ECO:0000313" key="2">
    <source>
        <dbReference type="Proteomes" id="UP000199548"/>
    </source>
</evidence>
<reference evidence="1 2" key="1">
    <citation type="submission" date="2016-10" db="EMBL/GenBank/DDBJ databases">
        <authorList>
            <person name="de Groot N.N."/>
        </authorList>
    </citation>
    <scope>NUCLEOTIDE SEQUENCE [LARGE SCALE GENOMIC DNA]</scope>
    <source>
        <strain evidence="1 2">LMG 23650</strain>
    </source>
</reference>
<proteinExistence type="predicted"/>
<protein>
    <submittedName>
        <fullName evidence="1">Uncharacterized protein</fullName>
    </submittedName>
</protein>
<evidence type="ECO:0000313" key="1">
    <source>
        <dbReference type="EMBL" id="SFI77240.1"/>
    </source>
</evidence>
<name>A0A1I3KXV7_9BURK</name>
<organism evidence="1 2">
    <name type="scientific">Paraburkholderia megapolitana</name>
    <dbReference type="NCBI Taxonomy" id="420953"/>
    <lineage>
        <taxon>Bacteria</taxon>
        <taxon>Pseudomonadati</taxon>
        <taxon>Pseudomonadota</taxon>
        <taxon>Betaproteobacteria</taxon>
        <taxon>Burkholderiales</taxon>
        <taxon>Burkholderiaceae</taxon>
        <taxon>Paraburkholderia</taxon>
    </lineage>
</organism>